<evidence type="ECO:0000313" key="2">
    <source>
        <dbReference type="EMBL" id="KND95201.1"/>
    </source>
</evidence>
<organism evidence="2 3">
    <name type="scientific">Tolypocladium ophioglossoides (strain CBS 100239)</name>
    <name type="common">Snaketongue truffleclub</name>
    <name type="synonym">Elaphocordyceps ophioglossoides</name>
    <dbReference type="NCBI Taxonomy" id="1163406"/>
    <lineage>
        <taxon>Eukaryota</taxon>
        <taxon>Fungi</taxon>
        <taxon>Dikarya</taxon>
        <taxon>Ascomycota</taxon>
        <taxon>Pezizomycotina</taxon>
        <taxon>Sordariomycetes</taxon>
        <taxon>Hypocreomycetidae</taxon>
        <taxon>Hypocreales</taxon>
        <taxon>Ophiocordycipitaceae</taxon>
        <taxon>Tolypocladium</taxon>
    </lineage>
</organism>
<evidence type="ECO:0000313" key="3">
    <source>
        <dbReference type="Proteomes" id="UP000036947"/>
    </source>
</evidence>
<protein>
    <submittedName>
        <fullName evidence="2">Uncharacterized protein</fullName>
    </submittedName>
</protein>
<dbReference type="Proteomes" id="UP000036947">
    <property type="component" value="Unassembled WGS sequence"/>
</dbReference>
<gene>
    <name evidence="2" type="ORF">TOPH_00349</name>
</gene>
<reference evidence="2 3" key="1">
    <citation type="journal article" date="2015" name="BMC Genomics">
        <title>The genome of the truffle-parasite Tolypocladium ophioglossoides and the evolution of antifungal peptaibiotics.</title>
        <authorList>
            <person name="Quandt C.A."/>
            <person name="Bushley K.E."/>
            <person name="Spatafora J.W."/>
        </authorList>
    </citation>
    <scope>NUCLEOTIDE SEQUENCE [LARGE SCALE GENOMIC DNA]</scope>
    <source>
        <strain evidence="2 3">CBS 100239</strain>
    </source>
</reference>
<dbReference type="AlphaFoldDB" id="A0A0L0NM40"/>
<dbReference type="EMBL" id="LFRF01000001">
    <property type="protein sequence ID" value="KND95201.1"/>
    <property type="molecule type" value="Genomic_DNA"/>
</dbReference>
<feature type="compositionally biased region" description="Basic and acidic residues" evidence="1">
    <location>
        <begin position="87"/>
        <end position="97"/>
    </location>
</feature>
<accession>A0A0L0NM40</accession>
<feature type="compositionally biased region" description="Basic and acidic residues" evidence="1">
    <location>
        <begin position="67"/>
        <end position="79"/>
    </location>
</feature>
<feature type="region of interest" description="Disordered" evidence="1">
    <location>
        <begin position="54"/>
        <end position="97"/>
    </location>
</feature>
<proteinExistence type="predicted"/>
<evidence type="ECO:0000256" key="1">
    <source>
        <dbReference type="SAM" id="MobiDB-lite"/>
    </source>
</evidence>
<keyword evidence="3" id="KW-1185">Reference proteome</keyword>
<name>A0A0L0NM40_TOLOC</name>
<dbReference type="OrthoDB" id="10266696at2759"/>
<sequence>MRHATTYDDDGCALGQEAGGIVCTRGARAWYALTGLGWAGMESDGVGVWGVGPRERGLDLKTGPKRAALDEETSHERSNEGPAGREPCVEARHEAASAPRFVKEGTCKAVPRRLTPAQERSLVKRQEGWPSCDEPLALVSVTARLSHARHENGMTALTRATGVTRMGHGHGSEALSFCSGENGSGDESATTAADLPRPRRLCHKVPT</sequence>
<comment type="caution">
    <text evidence="2">The sequence shown here is derived from an EMBL/GenBank/DDBJ whole genome shotgun (WGS) entry which is preliminary data.</text>
</comment>